<organism evidence="1 2">
    <name type="scientific">Anopheles christyi</name>
    <dbReference type="NCBI Taxonomy" id="43041"/>
    <lineage>
        <taxon>Eukaryota</taxon>
        <taxon>Metazoa</taxon>
        <taxon>Ecdysozoa</taxon>
        <taxon>Arthropoda</taxon>
        <taxon>Hexapoda</taxon>
        <taxon>Insecta</taxon>
        <taxon>Pterygota</taxon>
        <taxon>Neoptera</taxon>
        <taxon>Endopterygota</taxon>
        <taxon>Diptera</taxon>
        <taxon>Nematocera</taxon>
        <taxon>Culicoidea</taxon>
        <taxon>Culicidae</taxon>
        <taxon>Anophelinae</taxon>
        <taxon>Anopheles</taxon>
    </lineage>
</organism>
<proteinExistence type="predicted"/>
<dbReference type="Proteomes" id="UP000075881">
    <property type="component" value="Unassembled WGS sequence"/>
</dbReference>
<accession>A0A182KIY9</accession>
<evidence type="ECO:0000313" key="1">
    <source>
        <dbReference type="EnsemblMetazoa" id="ACHR014394-PA"/>
    </source>
</evidence>
<protein>
    <submittedName>
        <fullName evidence="1">Uncharacterized protein</fullName>
    </submittedName>
</protein>
<reference evidence="2" key="1">
    <citation type="submission" date="2013-03" db="EMBL/GenBank/DDBJ databases">
        <title>The Genome Sequence of Anopheles christyi ACHKN1017.</title>
        <authorList>
            <consortium name="The Broad Institute Genomics Platform"/>
            <person name="Neafsey D.E."/>
            <person name="Besansky N."/>
            <person name="Walker B."/>
            <person name="Young S.K."/>
            <person name="Zeng Q."/>
            <person name="Gargeya S."/>
            <person name="Fitzgerald M."/>
            <person name="Haas B."/>
            <person name="Abouelleil A."/>
            <person name="Allen A.W."/>
            <person name="Alvarado L."/>
            <person name="Arachchi H.M."/>
            <person name="Berlin A.M."/>
            <person name="Chapman S.B."/>
            <person name="Gainer-Dewar J."/>
            <person name="Goldberg J."/>
            <person name="Griggs A."/>
            <person name="Gujja S."/>
            <person name="Hansen M."/>
            <person name="Howarth C."/>
            <person name="Imamovic A."/>
            <person name="Ireland A."/>
            <person name="Larimer J."/>
            <person name="McCowan C."/>
            <person name="Murphy C."/>
            <person name="Pearson M."/>
            <person name="Poon T.W."/>
            <person name="Priest M."/>
            <person name="Roberts A."/>
            <person name="Saif S."/>
            <person name="Shea T."/>
            <person name="Sisk P."/>
            <person name="Sykes S."/>
            <person name="Wortman J."/>
            <person name="Nusbaum C."/>
            <person name="Birren B."/>
        </authorList>
    </citation>
    <scope>NUCLEOTIDE SEQUENCE [LARGE SCALE GENOMIC DNA]</scope>
    <source>
        <strain evidence="2">ACHKN1017</strain>
    </source>
</reference>
<reference evidence="1" key="2">
    <citation type="submission" date="2020-05" db="UniProtKB">
        <authorList>
            <consortium name="EnsemblMetazoa"/>
        </authorList>
    </citation>
    <scope>IDENTIFICATION</scope>
    <source>
        <strain evidence="1">ACHKN1017</strain>
    </source>
</reference>
<keyword evidence="2" id="KW-1185">Reference proteome</keyword>
<dbReference type="AlphaFoldDB" id="A0A182KIY9"/>
<sequence length="68" mass="7319">MVEVLLQHQQQQRRQLESSSSSSSVSVRSVWSSSVASLAFVARGVGRQCGPVSPVSVVRACACDRYGH</sequence>
<evidence type="ECO:0000313" key="2">
    <source>
        <dbReference type="Proteomes" id="UP000075881"/>
    </source>
</evidence>
<dbReference type="VEuPathDB" id="VectorBase:ACHR014394"/>
<dbReference type="EnsemblMetazoa" id="ACHR014394-RA">
    <property type="protein sequence ID" value="ACHR014394-PA"/>
    <property type="gene ID" value="ACHR014394"/>
</dbReference>
<name>A0A182KIY9_9DIPT</name>